<sequence>MTVSLGTLRDQVHTLGDTLGERISVTVAGALSAKESVNRVGLAVAELKSDVQTIHHQTLALKDQMQLTTREPKGDAILQAVESQTVLLQSLAERPNPVQSVQPQQDLSKVLSDFDTRLRSFAEVTRANQVSLLQDQEREHGARQARCRNIRIVGLPEDEDVDTQALWKEVDLILLVETWEYTPESRVAFEGFSRVTSVWNKKKQKGRGFGGLTVWSKDGLGIEITVEVLDPRKQFVGLRLHGTRVEESFLMISYFAPWKATVYAHLDEDGDPFLALTKEVLRLGELGPIWVVGDFNARIGDAQSFELEPGFNRSSTHDGWERSSLDLSSNRLSEQFLRFTSVSGLTILNGTSRFNQTRDFTFSAAQGESVVDYLMASIPARERVKTFKLWPLLPESDHRALLFTLDGFSRSNHKRGAVSTTFQLDKNLRAGYEQAIEAKVIMTASSEDLAAALIHTAKKVFPKRRGRRQTWFDEDCVNARALALQGPMENHSLQFRAYRNFARAKKRRWIRERQQLLMEELIVDPASFWKRLRPHRPSVSLLEADLWKYVERLY</sequence>
<dbReference type="Gene3D" id="3.60.10.10">
    <property type="entry name" value="Endonuclease/exonuclease/phosphatase"/>
    <property type="match status" value="1"/>
</dbReference>
<gene>
    <name evidence="1" type="ORF">R1sor_001270</name>
</gene>
<evidence type="ECO:0000313" key="2">
    <source>
        <dbReference type="Proteomes" id="UP001633002"/>
    </source>
</evidence>
<dbReference type="SUPFAM" id="SSF56219">
    <property type="entry name" value="DNase I-like"/>
    <property type="match status" value="1"/>
</dbReference>
<keyword evidence="2" id="KW-1185">Reference proteome</keyword>
<protein>
    <recommendedName>
        <fullName evidence="3">Endonuclease/exonuclease/phosphatase domain-containing protein</fullName>
    </recommendedName>
</protein>
<evidence type="ECO:0000313" key="1">
    <source>
        <dbReference type="EMBL" id="KAL3683248.1"/>
    </source>
</evidence>
<organism evidence="1 2">
    <name type="scientific">Riccia sorocarpa</name>
    <dbReference type="NCBI Taxonomy" id="122646"/>
    <lineage>
        <taxon>Eukaryota</taxon>
        <taxon>Viridiplantae</taxon>
        <taxon>Streptophyta</taxon>
        <taxon>Embryophyta</taxon>
        <taxon>Marchantiophyta</taxon>
        <taxon>Marchantiopsida</taxon>
        <taxon>Marchantiidae</taxon>
        <taxon>Marchantiales</taxon>
        <taxon>Ricciaceae</taxon>
        <taxon>Riccia</taxon>
    </lineage>
</organism>
<dbReference type="Proteomes" id="UP001633002">
    <property type="component" value="Unassembled WGS sequence"/>
</dbReference>
<dbReference type="AlphaFoldDB" id="A0ABD3GVT9"/>
<name>A0ABD3GVT9_9MARC</name>
<reference evidence="1 2" key="1">
    <citation type="submission" date="2024-09" db="EMBL/GenBank/DDBJ databases">
        <title>Chromosome-scale assembly of Riccia sorocarpa.</title>
        <authorList>
            <person name="Paukszto L."/>
        </authorList>
    </citation>
    <scope>NUCLEOTIDE SEQUENCE [LARGE SCALE GENOMIC DNA]</scope>
    <source>
        <strain evidence="1">LP-2024</strain>
        <tissue evidence="1">Aerial parts of the thallus</tissue>
    </source>
</reference>
<evidence type="ECO:0008006" key="3">
    <source>
        <dbReference type="Google" id="ProtNLM"/>
    </source>
</evidence>
<proteinExistence type="predicted"/>
<comment type="caution">
    <text evidence="1">The sequence shown here is derived from an EMBL/GenBank/DDBJ whole genome shotgun (WGS) entry which is preliminary data.</text>
</comment>
<dbReference type="EMBL" id="JBJQOH010000006">
    <property type="protein sequence ID" value="KAL3683248.1"/>
    <property type="molecule type" value="Genomic_DNA"/>
</dbReference>
<dbReference type="InterPro" id="IPR036691">
    <property type="entry name" value="Endo/exonu/phosph_ase_sf"/>
</dbReference>
<accession>A0ABD3GVT9</accession>